<dbReference type="EMBL" id="QHJQ01000011">
    <property type="protein sequence ID" value="PXA03194.1"/>
    <property type="molecule type" value="Genomic_DNA"/>
</dbReference>
<dbReference type="PANTHER" id="PTHR15020:SF50">
    <property type="entry name" value="UPF0659 PROTEIN YMR090W"/>
    <property type="match status" value="1"/>
</dbReference>
<dbReference type="InterPro" id="IPR016040">
    <property type="entry name" value="NAD(P)-bd_dom"/>
</dbReference>
<dbReference type="PANTHER" id="PTHR15020">
    <property type="entry name" value="FLAVIN REDUCTASE-RELATED"/>
    <property type="match status" value="1"/>
</dbReference>
<gene>
    <name evidence="2" type="ORF">DDZ13_13295</name>
</gene>
<evidence type="ECO:0000313" key="3">
    <source>
        <dbReference type="Proteomes" id="UP000247099"/>
    </source>
</evidence>
<keyword evidence="3" id="KW-1185">Reference proteome</keyword>
<dbReference type="CDD" id="cd05243">
    <property type="entry name" value="SDR_a5"/>
    <property type="match status" value="1"/>
</dbReference>
<protein>
    <recommendedName>
        <fullName evidence="1">NAD(P)-binding domain-containing protein</fullName>
    </recommendedName>
</protein>
<name>A0A317ZD53_9BACT</name>
<reference evidence="2 3" key="1">
    <citation type="submission" date="2018-05" db="EMBL/GenBank/DDBJ databases">
        <title>Coraliomargarita sinensis sp. nov., isolated from a marine solar saltern.</title>
        <authorList>
            <person name="Zhou L.Y."/>
        </authorList>
    </citation>
    <scope>NUCLEOTIDE SEQUENCE [LARGE SCALE GENOMIC DNA]</scope>
    <source>
        <strain evidence="2 3">WN38</strain>
    </source>
</reference>
<comment type="caution">
    <text evidence="2">The sequence shown here is derived from an EMBL/GenBank/DDBJ whole genome shotgun (WGS) entry which is preliminary data.</text>
</comment>
<dbReference type="Pfam" id="PF13460">
    <property type="entry name" value="NAD_binding_10"/>
    <property type="match status" value="1"/>
</dbReference>
<dbReference type="InterPro" id="IPR036291">
    <property type="entry name" value="NAD(P)-bd_dom_sf"/>
</dbReference>
<evidence type="ECO:0000259" key="1">
    <source>
        <dbReference type="Pfam" id="PF13460"/>
    </source>
</evidence>
<dbReference type="Proteomes" id="UP000247099">
    <property type="component" value="Unassembled WGS sequence"/>
</dbReference>
<dbReference type="RefSeq" id="WP_110131950.1">
    <property type="nucleotide sequence ID" value="NZ_QHJQ01000011.1"/>
</dbReference>
<sequence length="218" mass="23355">MRFLLLGATGQIGRLLVPKLLQDGHELTALVRDASAASDLAEIGVQLAEGDLENTFDEAVAKGYDAVIFTAGSGASTGKDKTLTVDLWGAVQAVRYCERHSTPRFVMISALKAQDPNQGKEAIKPYLVAKHAADEILKASKLDYTILRPGRLSDEPETGTIRAASRLDDFNGVISRANVAESIRQCLNHESTIGKTIDLLDGDTPIPQALSRVGEANT</sequence>
<proteinExistence type="predicted"/>
<organism evidence="2 3">
    <name type="scientific">Coraliomargarita sinensis</name>
    <dbReference type="NCBI Taxonomy" id="2174842"/>
    <lineage>
        <taxon>Bacteria</taxon>
        <taxon>Pseudomonadati</taxon>
        <taxon>Verrucomicrobiota</taxon>
        <taxon>Opitutia</taxon>
        <taxon>Puniceicoccales</taxon>
        <taxon>Coraliomargaritaceae</taxon>
        <taxon>Coraliomargarita</taxon>
    </lineage>
</organism>
<dbReference type="InParanoid" id="A0A317ZD53"/>
<feature type="domain" description="NAD(P)-binding" evidence="1">
    <location>
        <begin position="7"/>
        <end position="190"/>
    </location>
</feature>
<accession>A0A317ZD53</accession>
<dbReference type="SUPFAM" id="SSF51735">
    <property type="entry name" value="NAD(P)-binding Rossmann-fold domains"/>
    <property type="match status" value="1"/>
</dbReference>
<dbReference type="AlphaFoldDB" id="A0A317ZD53"/>
<dbReference type="Gene3D" id="3.40.50.720">
    <property type="entry name" value="NAD(P)-binding Rossmann-like Domain"/>
    <property type="match status" value="1"/>
</dbReference>
<evidence type="ECO:0000313" key="2">
    <source>
        <dbReference type="EMBL" id="PXA03194.1"/>
    </source>
</evidence>
<dbReference type="OrthoDB" id="9774199at2"/>